<reference evidence="1" key="1">
    <citation type="journal article" date="2022" name="Front. Genet.">
        <title>Chromosome-Scale Assembly of the Dendrobium nobile Genome Provides Insights Into the Molecular Mechanism of the Biosynthesis of the Medicinal Active Ingredient of Dendrobium.</title>
        <authorList>
            <person name="Xu Q."/>
            <person name="Niu S.-C."/>
            <person name="Li K.-L."/>
            <person name="Zheng P.-J."/>
            <person name="Zhang X.-J."/>
            <person name="Jia Y."/>
            <person name="Liu Y."/>
            <person name="Niu Y.-X."/>
            <person name="Yu L.-H."/>
            <person name="Chen D.-F."/>
            <person name="Zhang G.-Q."/>
        </authorList>
    </citation>
    <scope>NUCLEOTIDE SEQUENCE</scope>
    <source>
        <tissue evidence="1">Leaf</tissue>
    </source>
</reference>
<proteinExistence type="predicted"/>
<dbReference type="OrthoDB" id="1713237at2759"/>
<dbReference type="CDD" id="cd09272">
    <property type="entry name" value="RNase_HI_RT_Ty1"/>
    <property type="match status" value="1"/>
</dbReference>
<organism evidence="1 2">
    <name type="scientific">Dendrobium nobile</name>
    <name type="common">Orchid</name>
    <dbReference type="NCBI Taxonomy" id="94219"/>
    <lineage>
        <taxon>Eukaryota</taxon>
        <taxon>Viridiplantae</taxon>
        <taxon>Streptophyta</taxon>
        <taxon>Embryophyta</taxon>
        <taxon>Tracheophyta</taxon>
        <taxon>Spermatophyta</taxon>
        <taxon>Magnoliopsida</taxon>
        <taxon>Liliopsida</taxon>
        <taxon>Asparagales</taxon>
        <taxon>Orchidaceae</taxon>
        <taxon>Epidendroideae</taxon>
        <taxon>Malaxideae</taxon>
        <taxon>Dendrobiinae</taxon>
        <taxon>Dendrobium</taxon>
    </lineage>
</organism>
<protein>
    <recommendedName>
        <fullName evidence="3">Retrovirus-related Pol polyprotein from transposon TNT 1-94</fullName>
    </recommendedName>
</protein>
<dbReference type="AlphaFoldDB" id="A0A8T3C9I0"/>
<evidence type="ECO:0000313" key="1">
    <source>
        <dbReference type="EMBL" id="KAI0531091.1"/>
    </source>
</evidence>
<evidence type="ECO:0000313" key="2">
    <source>
        <dbReference type="Proteomes" id="UP000829196"/>
    </source>
</evidence>
<name>A0A8T3C9I0_DENNO</name>
<keyword evidence="2" id="KW-1185">Reference proteome</keyword>
<dbReference type="EMBL" id="JAGYWB010000001">
    <property type="protein sequence ID" value="KAI0531091.1"/>
    <property type="molecule type" value="Genomic_DNA"/>
</dbReference>
<gene>
    <name evidence="1" type="ORF">KFK09_000643</name>
</gene>
<sequence>MALVNNLIFHARTKHIEIDYHFIRDRITAKEITVHHISSQDQPADILTKALPPKRFDDLCFKLTIQPPAT</sequence>
<accession>A0A8T3C9I0</accession>
<dbReference type="Proteomes" id="UP000829196">
    <property type="component" value="Unassembled WGS sequence"/>
</dbReference>
<comment type="caution">
    <text evidence="1">The sequence shown here is derived from an EMBL/GenBank/DDBJ whole genome shotgun (WGS) entry which is preliminary data.</text>
</comment>
<evidence type="ECO:0008006" key="3">
    <source>
        <dbReference type="Google" id="ProtNLM"/>
    </source>
</evidence>